<protein>
    <submittedName>
        <fullName evidence="1">Uncharacterized protein</fullName>
    </submittedName>
</protein>
<name>A0A9P6LRY0_9FUNG</name>
<evidence type="ECO:0000313" key="2">
    <source>
        <dbReference type="Proteomes" id="UP000749646"/>
    </source>
</evidence>
<reference evidence="1" key="1">
    <citation type="journal article" date="2020" name="Fungal Divers.">
        <title>Resolving the Mortierellaceae phylogeny through synthesis of multi-gene phylogenetics and phylogenomics.</title>
        <authorList>
            <person name="Vandepol N."/>
            <person name="Liber J."/>
            <person name="Desiro A."/>
            <person name="Na H."/>
            <person name="Kennedy M."/>
            <person name="Barry K."/>
            <person name="Grigoriev I.V."/>
            <person name="Miller A.N."/>
            <person name="O'Donnell K."/>
            <person name="Stajich J.E."/>
            <person name="Bonito G."/>
        </authorList>
    </citation>
    <scope>NUCLEOTIDE SEQUENCE</scope>
    <source>
        <strain evidence="1">MES-2147</strain>
    </source>
</reference>
<dbReference type="EMBL" id="JAAAHW010010411">
    <property type="protein sequence ID" value="KAF9926396.1"/>
    <property type="molecule type" value="Genomic_DNA"/>
</dbReference>
<dbReference type="Proteomes" id="UP000749646">
    <property type="component" value="Unassembled WGS sequence"/>
</dbReference>
<accession>A0A9P6LRY0</accession>
<gene>
    <name evidence="1" type="ORF">BGZ65_007306</name>
</gene>
<comment type="caution">
    <text evidence="1">The sequence shown here is derived from an EMBL/GenBank/DDBJ whole genome shotgun (WGS) entry which is preliminary data.</text>
</comment>
<dbReference type="AlphaFoldDB" id="A0A9P6LRY0"/>
<evidence type="ECO:0000313" key="1">
    <source>
        <dbReference type="EMBL" id="KAF9926396.1"/>
    </source>
</evidence>
<sequence>MLEDFLGHIAIIYITPSQGNPFEYNSGLLPLDTPFPYDFNSNFHTVTQGDTSIRINVVPETKKVIRKGFFGFFGLFEKNLKHEITTSGNTFTMPYSNYSILDVFMNKYFLDQTEIP</sequence>
<proteinExistence type="predicted"/>
<keyword evidence="2" id="KW-1185">Reference proteome</keyword>
<dbReference type="OrthoDB" id="2306594at2759"/>
<organism evidence="1 2">
    <name type="scientific">Modicella reniformis</name>
    <dbReference type="NCBI Taxonomy" id="1440133"/>
    <lineage>
        <taxon>Eukaryota</taxon>
        <taxon>Fungi</taxon>
        <taxon>Fungi incertae sedis</taxon>
        <taxon>Mucoromycota</taxon>
        <taxon>Mortierellomycotina</taxon>
        <taxon>Mortierellomycetes</taxon>
        <taxon>Mortierellales</taxon>
        <taxon>Mortierellaceae</taxon>
        <taxon>Modicella</taxon>
    </lineage>
</organism>